<dbReference type="OrthoDB" id="10267058at2759"/>
<sequence length="208" mass="22888">MLFHALEWLNAQRIVLASGSPRRSELLSMLRLSFTVNKSQFDEKSLNKSDFATPAAFVQTNALRKAEEVAERMKNEFDLIIGSDTVVVQDDRILEKPESDEAAAEMIRHLAGKTHYVATGVALIFHKDGETVHETFCTQTDVTFAHLTDEEIRAYVATGDGHDKAGAYGIQSCAGALIESIQGDYYTVVGLPLHALCKRLVAWADGST</sequence>
<dbReference type="Gene3D" id="3.90.950.10">
    <property type="match status" value="1"/>
</dbReference>
<dbReference type="OMA" id="RDQRMHK"/>
<accession>F2U2V3</accession>
<dbReference type="CDD" id="cd00555">
    <property type="entry name" value="Maf"/>
    <property type="match status" value="1"/>
</dbReference>
<dbReference type="RefSeq" id="XP_004996130.1">
    <property type="nucleotide sequence ID" value="XM_004996073.1"/>
</dbReference>
<gene>
    <name evidence="3" type="ORF">PTSG_02632</name>
</gene>
<evidence type="ECO:0000313" key="3">
    <source>
        <dbReference type="EMBL" id="EGD81947.1"/>
    </source>
</evidence>
<dbReference type="EMBL" id="GL832960">
    <property type="protein sequence ID" value="EGD81947.1"/>
    <property type="molecule type" value="Genomic_DNA"/>
</dbReference>
<dbReference type="PANTHER" id="PTHR43213:SF5">
    <property type="entry name" value="BIFUNCTIONAL DTTP_UTP PYROPHOSPHATASE_METHYLTRANSFERASE PROTEIN-RELATED"/>
    <property type="match status" value="1"/>
</dbReference>
<dbReference type="InParanoid" id="F2U2V3"/>
<dbReference type="PIRSF" id="PIRSF006305">
    <property type="entry name" value="Maf"/>
    <property type="match status" value="1"/>
</dbReference>
<dbReference type="AlphaFoldDB" id="F2U2V3"/>
<dbReference type="Pfam" id="PF02545">
    <property type="entry name" value="Maf"/>
    <property type="match status" value="1"/>
</dbReference>
<dbReference type="STRING" id="946362.F2U2V3"/>
<dbReference type="KEGG" id="sre:PTSG_02632"/>
<evidence type="ECO:0000313" key="4">
    <source>
        <dbReference type="Proteomes" id="UP000007799"/>
    </source>
</evidence>
<dbReference type="SUPFAM" id="SSF52972">
    <property type="entry name" value="ITPase-like"/>
    <property type="match status" value="1"/>
</dbReference>
<protein>
    <submittedName>
        <fullName evidence="3">Uncharacterized protein</fullName>
    </submittedName>
</protein>
<keyword evidence="4" id="KW-1185">Reference proteome</keyword>
<comment type="cofactor">
    <cofactor evidence="1">
        <name>a divalent metal cation</name>
        <dbReference type="ChEBI" id="CHEBI:60240"/>
    </cofactor>
</comment>
<dbReference type="GeneID" id="16076718"/>
<dbReference type="PANTHER" id="PTHR43213">
    <property type="entry name" value="BIFUNCTIONAL DTTP/UTP PYROPHOSPHATASE/METHYLTRANSFERASE PROTEIN-RELATED"/>
    <property type="match status" value="1"/>
</dbReference>
<evidence type="ECO:0000256" key="2">
    <source>
        <dbReference type="ARBA" id="ARBA00022801"/>
    </source>
</evidence>
<proteinExistence type="inferred from homology"/>
<dbReference type="InterPro" id="IPR003697">
    <property type="entry name" value="Maf-like"/>
</dbReference>
<evidence type="ECO:0000256" key="1">
    <source>
        <dbReference type="ARBA" id="ARBA00001968"/>
    </source>
</evidence>
<reference evidence="3" key="1">
    <citation type="submission" date="2009-08" db="EMBL/GenBank/DDBJ databases">
        <title>Annotation of Salpingoeca rosetta.</title>
        <authorList>
            <consortium name="The Broad Institute Genome Sequencing Platform"/>
            <person name="Russ C."/>
            <person name="Cuomo C."/>
            <person name="Burger G."/>
            <person name="Gray M.W."/>
            <person name="Holland P.W.H."/>
            <person name="King N."/>
            <person name="Lang F.B.F."/>
            <person name="Roger A.J."/>
            <person name="Ruiz-Trillo I."/>
            <person name="Young S.K."/>
            <person name="Zeng Q."/>
            <person name="Gargeya S."/>
            <person name="Alvarado L."/>
            <person name="Berlin A."/>
            <person name="Chapman S.B."/>
            <person name="Chen Z."/>
            <person name="Freedman E."/>
            <person name="Gellesch M."/>
            <person name="Goldberg J."/>
            <person name="Griggs A."/>
            <person name="Gujja S."/>
            <person name="Heilman E."/>
            <person name="Heiman D."/>
            <person name="Howarth C."/>
            <person name="Mehta T."/>
            <person name="Neiman D."/>
            <person name="Pearson M."/>
            <person name="Roberts A."/>
            <person name="Saif S."/>
            <person name="Shea T."/>
            <person name="Shenoy N."/>
            <person name="Sisk P."/>
            <person name="Stolte C."/>
            <person name="Sykes S."/>
            <person name="White J."/>
            <person name="Yandava C."/>
            <person name="Haas B."/>
            <person name="Nusbaum C."/>
            <person name="Birren B."/>
        </authorList>
    </citation>
    <scope>NUCLEOTIDE SEQUENCE [LARGE SCALE GENOMIC DNA]</scope>
    <source>
        <strain evidence="3">ATCC 50818</strain>
    </source>
</reference>
<dbReference type="GO" id="GO:0047429">
    <property type="term" value="F:nucleoside triphosphate diphosphatase activity"/>
    <property type="evidence" value="ECO:0007669"/>
    <property type="project" value="InterPro"/>
</dbReference>
<dbReference type="NCBIfam" id="TIGR00172">
    <property type="entry name" value="maf"/>
    <property type="match status" value="1"/>
</dbReference>
<organism evidence="4">
    <name type="scientific">Salpingoeca rosetta (strain ATCC 50818 / BSB-021)</name>
    <dbReference type="NCBI Taxonomy" id="946362"/>
    <lineage>
        <taxon>Eukaryota</taxon>
        <taxon>Choanoflagellata</taxon>
        <taxon>Craspedida</taxon>
        <taxon>Salpingoecidae</taxon>
        <taxon>Salpingoeca</taxon>
    </lineage>
</organism>
<dbReference type="eggNOG" id="KOG1509">
    <property type="taxonomic scope" value="Eukaryota"/>
</dbReference>
<dbReference type="InterPro" id="IPR029001">
    <property type="entry name" value="ITPase-like_fam"/>
</dbReference>
<name>F2U2V3_SALR5</name>
<dbReference type="HAMAP" id="MF_00528">
    <property type="entry name" value="Maf"/>
    <property type="match status" value="1"/>
</dbReference>
<dbReference type="Proteomes" id="UP000007799">
    <property type="component" value="Unassembled WGS sequence"/>
</dbReference>
<keyword evidence="2" id="KW-0378">Hydrolase</keyword>